<reference evidence="1" key="1">
    <citation type="submission" date="2021-06" db="EMBL/GenBank/DDBJ databases">
        <authorList>
            <person name="Hodson N. C."/>
            <person name="Mongue J. A."/>
            <person name="Jaron S. K."/>
        </authorList>
    </citation>
    <scope>NUCLEOTIDE SEQUENCE</scope>
</reference>
<accession>A0A8J2P5R4</accession>
<dbReference type="AlphaFoldDB" id="A0A8J2P5R4"/>
<dbReference type="Proteomes" id="UP000708208">
    <property type="component" value="Unassembled WGS sequence"/>
</dbReference>
<dbReference type="OrthoDB" id="420380at2759"/>
<gene>
    <name evidence="1" type="ORF">AFUS01_LOCUS15628</name>
</gene>
<evidence type="ECO:0000313" key="1">
    <source>
        <dbReference type="EMBL" id="CAG7726737.1"/>
    </source>
</evidence>
<proteinExistence type="predicted"/>
<evidence type="ECO:0000313" key="2">
    <source>
        <dbReference type="Proteomes" id="UP000708208"/>
    </source>
</evidence>
<organism evidence="1 2">
    <name type="scientific">Allacma fusca</name>
    <dbReference type="NCBI Taxonomy" id="39272"/>
    <lineage>
        <taxon>Eukaryota</taxon>
        <taxon>Metazoa</taxon>
        <taxon>Ecdysozoa</taxon>
        <taxon>Arthropoda</taxon>
        <taxon>Hexapoda</taxon>
        <taxon>Collembola</taxon>
        <taxon>Symphypleona</taxon>
        <taxon>Sminthuridae</taxon>
        <taxon>Allacma</taxon>
    </lineage>
</organism>
<keyword evidence="2" id="KW-1185">Reference proteome</keyword>
<comment type="caution">
    <text evidence="1">The sequence shown here is derived from an EMBL/GenBank/DDBJ whole genome shotgun (WGS) entry which is preliminary data.</text>
</comment>
<dbReference type="EMBL" id="CAJVCH010139324">
    <property type="protein sequence ID" value="CAG7726737.1"/>
    <property type="molecule type" value="Genomic_DNA"/>
</dbReference>
<sequence>GTHDDALKQKIGRLTGLNLSTNDDEKFQVVSYATGGQDEHHMDVVSL</sequence>
<name>A0A8J2P5R4_9HEXA</name>
<protein>
    <submittedName>
        <fullName evidence="1">Uncharacterized protein</fullName>
    </submittedName>
</protein>
<feature type="non-terminal residue" evidence="1">
    <location>
        <position position="1"/>
    </location>
</feature>